<protein>
    <submittedName>
        <fullName evidence="2">Uncharacterized protein</fullName>
    </submittedName>
</protein>
<feature type="transmembrane region" description="Helical" evidence="1">
    <location>
        <begin position="120"/>
        <end position="140"/>
    </location>
</feature>
<keyword evidence="1" id="KW-1133">Transmembrane helix</keyword>
<name>A0AAD8X910_GLOAC</name>
<keyword evidence="1" id="KW-0472">Membrane</keyword>
<evidence type="ECO:0000256" key="1">
    <source>
        <dbReference type="SAM" id="Phobius"/>
    </source>
</evidence>
<dbReference type="AlphaFoldDB" id="A0AAD8X910"/>
<keyword evidence="3" id="KW-1185">Reference proteome</keyword>
<proteinExistence type="predicted"/>
<feature type="transmembrane region" description="Helical" evidence="1">
    <location>
        <begin position="194"/>
        <end position="215"/>
    </location>
</feature>
<feature type="transmembrane region" description="Helical" evidence="1">
    <location>
        <begin position="160"/>
        <end position="182"/>
    </location>
</feature>
<dbReference type="EMBL" id="JAHMHS010000166">
    <property type="protein sequence ID" value="KAK1710884.1"/>
    <property type="molecule type" value="Genomic_DNA"/>
</dbReference>
<comment type="caution">
    <text evidence="2">The sequence shown here is derived from an EMBL/GenBank/DDBJ whole genome shotgun (WGS) entry which is preliminary data.</text>
</comment>
<feature type="non-terminal residue" evidence="2">
    <location>
        <position position="314"/>
    </location>
</feature>
<feature type="transmembrane region" description="Helical" evidence="1">
    <location>
        <begin position="235"/>
        <end position="256"/>
    </location>
</feature>
<accession>A0AAD8X910</accession>
<evidence type="ECO:0000313" key="2">
    <source>
        <dbReference type="EMBL" id="KAK1710884.1"/>
    </source>
</evidence>
<dbReference type="RefSeq" id="XP_060358944.1">
    <property type="nucleotide sequence ID" value="XM_060503551.1"/>
</dbReference>
<gene>
    <name evidence="2" type="ORF">BDZ83DRAFT_559831</name>
</gene>
<sequence length="314" mass="35040">MHTYFLGLSLVGYDSLWGRMIRCGVAREIGKVKQTGIFPNGDMLRTNFTGFQMFDKLLIPAVIFYNNILSNGLRADRMLLVSLFTTMQTMSHCMLVLGWSRGKRWPWTNIEHVFWGVFNQAWGAAAVYPLYCFAHVQRFLEEEKDQPKDHEIGPSKPEEAFALVPTAILGAITPAMLVFPAFTTTCLSNQRQGLIALYRFTPLALTFVHPLFVWIQSKISRSPHLKVKQPTSKNFVAASLLISGSTAAVGHVWALACSEHGMRRTFVPAASINVASPSVIADGARDFLQRDIFIITAALVPMTDLILRSSRSSK</sequence>
<keyword evidence="1" id="KW-0812">Transmembrane</keyword>
<evidence type="ECO:0000313" key="3">
    <source>
        <dbReference type="Proteomes" id="UP001244207"/>
    </source>
</evidence>
<dbReference type="Proteomes" id="UP001244207">
    <property type="component" value="Unassembled WGS sequence"/>
</dbReference>
<dbReference type="GeneID" id="85387450"/>
<organism evidence="2 3">
    <name type="scientific">Glomerella acutata</name>
    <name type="common">Colletotrichum acutatum</name>
    <dbReference type="NCBI Taxonomy" id="27357"/>
    <lineage>
        <taxon>Eukaryota</taxon>
        <taxon>Fungi</taxon>
        <taxon>Dikarya</taxon>
        <taxon>Ascomycota</taxon>
        <taxon>Pezizomycotina</taxon>
        <taxon>Sordariomycetes</taxon>
        <taxon>Hypocreomycetidae</taxon>
        <taxon>Glomerellales</taxon>
        <taxon>Glomerellaceae</taxon>
        <taxon>Colletotrichum</taxon>
        <taxon>Colletotrichum acutatum species complex</taxon>
    </lineage>
</organism>
<feature type="transmembrane region" description="Helical" evidence="1">
    <location>
        <begin position="78"/>
        <end position="100"/>
    </location>
</feature>
<reference evidence="2" key="1">
    <citation type="submission" date="2021-12" db="EMBL/GenBank/DDBJ databases">
        <title>Comparative genomics, transcriptomics and evolutionary studies reveal genomic signatures of adaptation to plant cell wall in hemibiotrophic fungi.</title>
        <authorList>
            <consortium name="DOE Joint Genome Institute"/>
            <person name="Baroncelli R."/>
            <person name="Diaz J.F."/>
            <person name="Benocci T."/>
            <person name="Peng M."/>
            <person name="Battaglia E."/>
            <person name="Haridas S."/>
            <person name="Andreopoulos W."/>
            <person name="Labutti K."/>
            <person name="Pangilinan J."/>
            <person name="Floch G.L."/>
            <person name="Makela M.R."/>
            <person name="Henrissat B."/>
            <person name="Grigoriev I.V."/>
            <person name="Crouch J.A."/>
            <person name="De Vries R.P."/>
            <person name="Sukno S.A."/>
            <person name="Thon M.R."/>
        </authorList>
    </citation>
    <scope>NUCLEOTIDE SEQUENCE</scope>
    <source>
        <strain evidence="2">CBS 112980</strain>
    </source>
</reference>